<dbReference type="InterPro" id="IPR007492">
    <property type="entry name" value="LytTR_DNA-bd_dom"/>
</dbReference>
<accession>A0ABU3CCA6</accession>
<evidence type="ECO:0000313" key="3">
    <source>
        <dbReference type="EMBL" id="MDT0643965.1"/>
    </source>
</evidence>
<protein>
    <submittedName>
        <fullName evidence="3">LytTR family DNA-binding domain-containing protein</fullName>
    </submittedName>
</protein>
<gene>
    <name evidence="3" type="ORF">RM553_14095</name>
</gene>
<dbReference type="Proteomes" id="UP001262889">
    <property type="component" value="Unassembled WGS sequence"/>
</dbReference>
<dbReference type="RefSeq" id="WP_311535585.1">
    <property type="nucleotide sequence ID" value="NZ_JAVRHQ010000019.1"/>
</dbReference>
<evidence type="ECO:0000313" key="4">
    <source>
        <dbReference type="Proteomes" id="UP001262889"/>
    </source>
</evidence>
<dbReference type="Gene3D" id="2.40.50.1020">
    <property type="entry name" value="LytTr DNA-binding domain"/>
    <property type="match status" value="1"/>
</dbReference>
<comment type="caution">
    <text evidence="3">The sequence shown here is derived from an EMBL/GenBank/DDBJ whole genome shotgun (WGS) entry which is preliminary data.</text>
</comment>
<evidence type="ECO:0000256" key="1">
    <source>
        <dbReference type="SAM" id="Phobius"/>
    </source>
</evidence>
<evidence type="ECO:0000259" key="2">
    <source>
        <dbReference type="PROSITE" id="PS50930"/>
    </source>
</evidence>
<keyword evidence="1" id="KW-0472">Membrane</keyword>
<keyword evidence="3" id="KW-0238">DNA-binding</keyword>
<keyword evidence="1" id="KW-0812">Transmembrane</keyword>
<feature type="transmembrane region" description="Helical" evidence="1">
    <location>
        <begin position="73"/>
        <end position="90"/>
    </location>
</feature>
<organism evidence="3 4">
    <name type="scientific">Autumnicola tepida</name>
    <dbReference type="NCBI Taxonomy" id="3075595"/>
    <lineage>
        <taxon>Bacteria</taxon>
        <taxon>Pseudomonadati</taxon>
        <taxon>Bacteroidota</taxon>
        <taxon>Flavobacteriia</taxon>
        <taxon>Flavobacteriales</taxon>
        <taxon>Flavobacteriaceae</taxon>
        <taxon>Autumnicola</taxon>
    </lineage>
</organism>
<reference evidence="3 4" key="1">
    <citation type="submission" date="2023-09" db="EMBL/GenBank/DDBJ databases">
        <authorList>
            <person name="Rey-Velasco X."/>
        </authorList>
    </citation>
    <scope>NUCLEOTIDE SEQUENCE [LARGE SCALE GENOMIC DNA]</scope>
    <source>
        <strain evidence="3 4">F363</strain>
    </source>
</reference>
<dbReference type="PROSITE" id="PS50930">
    <property type="entry name" value="HTH_LYTTR"/>
    <property type="match status" value="1"/>
</dbReference>
<feature type="transmembrane region" description="Helical" evidence="1">
    <location>
        <begin position="110"/>
        <end position="129"/>
    </location>
</feature>
<dbReference type="EMBL" id="JAVRHQ010000019">
    <property type="protein sequence ID" value="MDT0643965.1"/>
    <property type="molecule type" value="Genomic_DNA"/>
</dbReference>
<dbReference type="SMART" id="SM00850">
    <property type="entry name" value="LytTR"/>
    <property type="match status" value="1"/>
</dbReference>
<feature type="transmembrane region" description="Helical" evidence="1">
    <location>
        <begin position="7"/>
        <end position="24"/>
    </location>
</feature>
<proteinExistence type="predicted"/>
<dbReference type="GO" id="GO:0003677">
    <property type="term" value="F:DNA binding"/>
    <property type="evidence" value="ECO:0007669"/>
    <property type="project" value="UniProtKB-KW"/>
</dbReference>
<dbReference type="Pfam" id="PF04397">
    <property type="entry name" value="LytTR"/>
    <property type="match status" value="1"/>
</dbReference>
<feature type="domain" description="HTH LytTR-type" evidence="2">
    <location>
        <begin position="159"/>
        <end position="268"/>
    </location>
</feature>
<sequence length="268" mass="31174">MIKIAGVVFLIVFIFLVFFRPFNIEETEHRYPYIITVFIQAFCSSLVFLLTIATFNGLVGKKVEEHWTVLREIGLLCVVFFMIGFGNFLVRNFIYNNPKNFSFQYFLEEVVHTFLIGTLLTVIFTISHTERLLRIHKKFAEQVSREPQPVTRDKTKLIIETNTESDYFSLTIDEFLFAKADGNYVEFFLLNKGVIDKKLCRITLTRVEAIFKDIQSVVKTHRAYLVNTLHVQKVEGNAQGLQLSLKKNTEKIPVSRRQIPIFKQVMNG</sequence>
<keyword evidence="1" id="KW-1133">Transmembrane helix</keyword>
<feature type="transmembrane region" description="Helical" evidence="1">
    <location>
        <begin position="30"/>
        <end position="52"/>
    </location>
</feature>
<name>A0ABU3CCA6_9FLAO</name>
<keyword evidence="4" id="KW-1185">Reference proteome</keyword>